<evidence type="ECO:0000313" key="4">
    <source>
        <dbReference type="Proteomes" id="UP001500218"/>
    </source>
</evidence>
<feature type="domain" description="Transcription regulator PadR N-terminal" evidence="2">
    <location>
        <begin position="11"/>
        <end position="84"/>
    </location>
</feature>
<dbReference type="PANTHER" id="PTHR33169">
    <property type="entry name" value="PADR-FAMILY TRANSCRIPTIONAL REGULATOR"/>
    <property type="match status" value="1"/>
</dbReference>
<keyword evidence="4" id="KW-1185">Reference proteome</keyword>
<organism evidence="3 4">
    <name type="scientific">Luedemannella flava</name>
    <dbReference type="NCBI Taxonomy" id="349316"/>
    <lineage>
        <taxon>Bacteria</taxon>
        <taxon>Bacillati</taxon>
        <taxon>Actinomycetota</taxon>
        <taxon>Actinomycetes</taxon>
        <taxon>Micromonosporales</taxon>
        <taxon>Micromonosporaceae</taxon>
        <taxon>Luedemannella</taxon>
    </lineage>
</organism>
<dbReference type="InterPro" id="IPR036388">
    <property type="entry name" value="WH-like_DNA-bd_sf"/>
</dbReference>
<dbReference type="Proteomes" id="UP001500218">
    <property type="component" value="Unassembled WGS sequence"/>
</dbReference>
<dbReference type="InterPro" id="IPR005149">
    <property type="entry name" value="Tscrpt_reg_PadR_N"/>
</dbReference>
<evidence type="ECO:0000259" key="2">
    <source>
        <dbReference type="Pfam" id="PF03551"/>
    </source>
</evidence>
<dbReference type="PANTHER" id="PTHR33169:SF13">
    <property type="entry name" value="PADR-FAMILY TRANSCRIPTIONAL REGULATOR"/>
    <property type="match status" value="1"/>
</dbReference>
<gene>
    <name evidence="3" type="ORF">GCM10009682_04630</name>
</gene>
<dbReference type="EMBL" id="BAAALT010000008">
    <property type="protein sequence ID" value="GAA1785645.1"/>
    <property type="molecule type" value="Genomic_DNA"/>
</dbReference>
<evidence type="ECO:0000256" key="1">
    <source>
        <dbReference type="SAM" id="MobiDB-lite"/>
    </source>
</evidence>
<evidence type="ECO:0000313" key="3">
    <source>
        <dbReference type="EMBL" id="GAA1785645.1"/>
    </source>
</evidence>
<proteinExistence type="predicted"/>
<dbReference type="SUPFAM" id="SSF46785">
    <property type="entry name" value="Winged helix' DNA-binding domain"/>
    <property type="match status" value="1"/>
</dbReference>
<protein>
    <recommendedName>
        <fullName evidence="2">Transcription regulator PadR N-terminal domain-containing protein</fullName>
    </recommendedName>
</protein>
<dbReference type="RefSeq" id="WP_344125677.1">
    <property type="nucleotide sequence ID" value="NZ_BAAALT010000008.1"/>
</dbReference>
<feature type="compositionally biased region" description="Low complexity" evidence="1">
    <location>
        <begin position="96"/>
        <end position="112"/>
    </location>
</feature>
<reference evidence="3 4" key="1">
    <citation type="journal article" date="2019" name="Int. J. Syst. Evol. Microbiol.">
        <title>The Global Catalogue of Microorganisms (GCM) 10K type strain sequencing project: providing services to taxonomists for standard genome sequencing and annotation.</title>
        <authorList>
            <consortium name="The Broad Institute Genomics Platform"/>
            <consortium name="The Broad Institute Genome Sequencing Center for Infectious Disease"/>
            <person name="Wu L."/>
            <person name="Ma J."/>
        </authorList>
    </citation>
    <scope>NUCLEOTIDE SEQUENCE [LARGE SCALE GENOMIC DNA]</scope>
    <source>
        <strain evidence="3 4">JCM 13250</strain>
    </source>
</reference>
<accession>A0ABN2LFD2</accession>
<comment type="caution">
    <text evidence="3">The sequence shown here is derived from an EMBL/GenBank/DDBJ whole genome shotgun (WGS) entry which is preliminary data.</text>
</comment>
<name>A0ABN2LFD2_9ACTN</name>
<dbReference type="Pfam" id="PF03551">
    <property type="entry name" value="PadR"/>
    <property type="match status" value="1"/>
</dbReference>
<dbReference type="Gene3D" id="1.10.10.10">
    <property type="entry name" value="Winged helix-like DNA-binding domain superfamily/Winged helix DNA-binding domain"/>
    <property type="match status" value="1"/>
</dbReference>
<dbReference type="InterPro" id="IPR036390">
    <property type="entry name" value="WH_DNA-bd_sf"/>
</dbReference>
<dbReference type="InterPro" id="IPR052509">
    <property type="entry name" value="Metal_resp_DNA-bind_regulator"/>
</dbReference>
<feature type="region of interest" description="Disordered" evidence="1">
    <location>
        <begin position="96"/>
        <end position="120"/>
    </location>
</feature>
<sequence>MTPLQEPTFFMLAALASESLHGYGIIQRVAELSHDRVKLRAGTLYPALDRLTNDGIVELDREEVVDGRLRRYYRLTDSGATLLAADLERQRRNADAAAARLAARTTTPAPARRAPRVRPA</sequence>